<dbReference type="InterPro" id="IPR001486">
    <property type="entry name" value="Hemoglobin_trunc"/>
</dbReference>
<dbReference type="Pfam" id="PF01152">
    <property type="entry name" value="Bac_globin"/>
    <property type="match status" value="1"/>
</dbReference>
<reference evidence="6 7" key="1">
    <citation type="submission" date="2018-07" db="EMBL/GenBank/DDBJ databases">
        <title>Draft genome sequence of Ancylomarina sp. M1P.</title>
        <authorList>
            <person name="Yadav S."/>
            <person name="Villanueva L."/>
            <person name="Damste J.S.S."/>
        </authorList>
    </citation>
    <scope>NUCLEOTIDE SEQUENCE [LARGE SCALE GENOMIC DNA]</scope>
    <source>
        <strain evidence="6 7">M1P</strain>
    </source>
</reference>
<evidence type="ECO:0000313" key="7">
    <source>
        <dbReference type="Proteomes" id="UP000285794"/>
    </source>
</evidence>
<keyword evidence="7" id="KW-1185">Reference proteome</keyword>
<sequence>MKLEITPVPEGGGRPQVTRPDVRLLDCIGEEGVRKMVSDHYDILRNGEIGEMFPRWDKEFEAAKLRSSDFFIQALGGPDYFNQNQGSPMLVSRHAHFKITPQARVVWLNAYQEILPKLDAPEELVVSFWNYLNVFSIWMVNTKA</sequence>
<protein>
    <submittedName>
        <fullName evidence="6">Globin</fullName>
    </submittedName>
</protein>
<dbReference type="PANTHER" id="PTHR47366">
    <property type="entry name" value="TWO-ON-TWO HEMOGLOBIN-3"/>
    <property type="match status" value="1"/>
</dbReference>
<name>A0A425Y964_9BACT</name>
<keyword evidence="1" id="KW-0813">Transport</keyword>
<dbReference type="InterPro" id="IPR012292">
    <property type="entry name" value="Globin/Proto"/>
</dbReference>
<dbReference type="PANTHER" id="PTHR47366:SF1">
    <property type="entry name" value="TWO-ON-TWO HEMOGLOBIN-3"/>
    <property type="match status" value="1"/>
</dbReference>
<organism evidence="6 7">
    <name type="scientific">Ancylomarina euxinus</name>
    <dbReference type="NCBI Taxonomy" id="2283627"/>
    <lineage>
        <taxon>Bacteria</taxon>
        <taxon>Pseudomonadati</taxon>
        <taxon>Bacteroidota</taxon>
        <taxon>Bacteroidia</taxon>
        <taxon>Marinilabiliales</taxon>
        <taxon>Marinifilaceae</taxon>
        <taxon>Ancylomarina</taxon>
    </lineage>
</organism>
<evidence type="ECO:0000256" key="5">
    <source>
        <dbReference type="ARBA" id="ARBA00034496"/>
    </source>
</evidence>
<dbReference type="SUPFAM" id="SSF46458">
    <property type="entry name" value="Globin-like"/>
    <property type="match status" value="1"/>
</dbReference>
<evidence type="ECO:0000256" key="1">
    <source>
        <dbReference type="ARBA" id="ARBA00022448"/>
    </source>
</evidence>
<dbReference type="GO" id="GO:0005344">
    <property type="term" value="F:oxygen carrier activity"/>
    <property type="evidence" value="ECO:0007669"/>
    <property type="project" value="InterPro"/>
</dbReference>
<evidence type="ECO:0000313" key="6">
    <source>
        <dbReference type="EMBL" id="RRG24874.1"/>
    </source>
</evidence>
<dbReference type="EMBL" id="QQWG01000001">
    <property type="protein sequence ID" value="RRG24874.1"/>
    <property type="molecule type" value="Genomic_DNA"/>
</dbReference>
<dbReference type="GO" id="GO:0020037">
    <property type="term" value="F:heme binding"/>
    <property type="evidence" value="ECO:0007669"/>
    <property type="project" value="InterPro"/>
</dbReference>
<comment type="similarity">
    <text evidence="5">Belongs to the truncated hemoglobin family. Group II subfamily.</text>
</comment>
<proteinExistence type="inferred from homology"/>
<dbReference type="InterPro" id="IPR009050">
    <property type="entry name" value="Globin-like_sf"/>
</dbReference>
<dbReference type="InterPro" id="IPR044203">
    <property type="entry name" value="GlbO/GLB3-like"/>
</dbReference>
<dbReference type="GO" id="GO:0019825">
    <property type="term" value="F:oxygen binding"/>
    <property type="evidence" value="ECO:0007669"/>
    <property type="project" value="InterPro"/>
</dbReference>
<keyword evidence="3" id="KW-0479">Metal-binding</keyword>
<dbReference type="RefSeq" id="WP_125029188.1">
    <property type="nucleotide sequence ID" value="NZ_JAPXVP010000001.1"/>
</dbReference>
<accession>A0A425Y964</accession>
<dbReference type="AlphaFoldDB" id="A0A425Y964"/>
<dbReference type="CDD" id="cd14774">
    <property type="entry name" value="TrHb2_HGbIV-like_O"/>
    <property type="match status" value="1"/>
</dbReference>
<dbReference type="GO" id="GO:0046872">
    <property type="term" value="F:metal ion binding"/>
    <property type="evidence" value="ECO:0007669"/>
    <property type="project" value="UniProtKB-KW"/>
</dbReference>
<keyword evidence="2" id="KW-0349">Heme</keyword>
<keyword evidence="4" id="KW-0408">Iron</keyword>
<comment type="caution">
    <text evidence="6">The sequence shown here is derived from an EMBL/GenBank/DDBJ whole genome shotgun (WGS) entry which is preliminary data.</text>
</comment>
<dbReference type="Gene3D" id="1.10.490.10">
    <property type="entry name" value="Globins"/>
    <property type="match status" value="1"/>
</dbReference>
<gene>
    <name evidence="6" type="ORF">DWB61_01845</name>
</gene>
<dbReference type="Proteomes" id="UP000285794">
    <property type="component" value="Unassembled WGS sequence"/>
</dbReference>
<evidence type="ECO:0000256" key="3">
    <source>
        <dbReference type="ARBA" id="ARBA00022723"/>
    </source>
</evidence>
<dbReference type="OrthoDB" id="9790913at2"/>
<evidence type="ECO:0000256" key="4">
    <source>
        <dbReference type="ARBA" id="ARBA00023004"/>
    </source>
</evidence>
<evidence type="ECO:0000256" key="2">
    <source>
        <dbReference type="ARBA" id="ARBA00022617"/>
    </source>
</evidence>